<gene>
    <name evidence="2" type="ORF">UFOVP1247_265</name>
    <name evidence="1" type="ORF">UFOVP970_305</name>
</gene>
<sequence>MQKLEKMKTGQKKSSGKLTPLGEYINMLNENGRKGPATWIVVSPRVAEELNKLKNNKGNGRK</sequence>
<name>A0A6J5Q2P5_9CAUD</name>
<proteinExistence type="predicted"/>
<evidence type="ECO:0000313" key="2">
    <source>
        <dbReference type="EMBL" id="CAB4193894.1"/>
    </source>
</evidence>
<reference evidence="1" key="1">
    <citation type="submission" date="2020-05" db="EMBL/GenBank/DDBJ databases">
        <authorList>
            <person name="Chiriac C."/>
            <person name="Salcher M."/>
            <person name="Ghai R."/>
            <person name="Kavagutti S V."/>
        </authorList>
    </citation>
    <scope>NUCLEOTIDE SEQUENCE</scope>
</reference>
<evidence type="ECO:0000313" key="1">
    <source>
        <dbReference type="EMBL" id="CAB4175655.1"/>
    </source>
</evidence>
<protein>
    <submittedName>
        <fullName evidence="1">Uncharacterized protein</fullName>
    </submittedName>
</protein>
<organism evidence="1">
    <name type="scientific">uncultured Caudovirales phage</name>
    <dbReference type="NCBI Taxonomy" id="2100421"/>
    <lineage>
        <taxon>Viruses</taxon>
        <taxon>Duplodnaviria</taxon>
        <taxon>Heunggongvirae</taxon>
        <taxon>Uroviricota</taxon>
        <taxon>Caudoviricetes</taxon>
        <taxon>Peduoviridae</taxon>
        <taxon>Maltschvirus</taxon>
        <taxon>Maltschvirus maltsch</taxon>
    </lineage>
</organism>
<dbReference type="EMBL" id="LR797195">
    <property type="protein sequence ID" value="CAB4193894.1"/>
    <property type="molecule type" value="Genomic_DNA"/>
</dbReference>
<dbReference type="EMBL" id="LR796916">
    <property type="protein sequence ID" value="CAB4175655.1"/>
    <property type="molecule type" value="Genomic_DNA"/>
</dbReference>
<accession>A0A6J5Q2P5</accession>